<comment type="caution">
    <text evidence="1">The sequence shown here is derived from an EMBL/GenBank/DDBJ whole genome shotgun (WGS) entry which is preliminary data.</text>
</comment>
<accession>A0AAN9KAK0</accession>
<name>A0AAN9KAK0_CANGL</name>
<evidence type="ECO:0000313" key="2">
    <source>
        <dbReference type="Proteomes" id="UP001367508"/>
    </source>
</evidence>
<proteinExistence type="predicted"/>
<keyword evidence="2" id="KW-1185">Reference proteome</keyword>
<gene>
    <name evidence="1" type="ORF">VNO77_36906</name>
</gene>
<organism evidence="1 2">
    <name type="scientific">Canavalia gladiata</name>
    <name type="common">Sword bean</name>
    <name type="synonym">Dolichos gladiatus</name>
    <dbReference type="NCBI Taxonomy" id="3824"/>
    <lineage>
        <taxon>Eukaryota</taxon>
        <taxon>Viridiplantae</taxon>
        <taxon>Streptophyta</taxon>
        <taxon>Embryophyta</taxon>
        <taxon>Tracheophyta</taxon>
        <taxon>Spermatophyta</taxon>
        <taxon>Magnoliopsida</taxon>
        <taxon>eudicotyledons</taxon>
        <taxon>Gunneridae</taxon>
        <taxon>Pentapetalae</taxon>
        <taxon>rosids</taxon>
        <taxon>fabids</taxon>
        <taxon>Fabales</taxon>
        <taxon>Fabaceae</taxon>
        <taxon>Papilionoideae</taxon>
        <taxon>50 kb inversion clade</taxon>
        <taxon>NPAAA clade</taxon>
        <taxon>indigoferoid/millettioid clade</taxon>
        <taxon>Phaseoleae</taxon>
        <taxon>Canavalia</taxon>
    </lineage>
</organism>
<reference evidence="1 2" key="1">
    <citation type="submission" date="2024-01" db="EMBL/GenBank/DDBJ databases">
        <title>The genomes of 5 underutilized Papilionoideae crops provide insights into root nodulation and disease resistanc.</title>
        <authorList>
            <person name="Jiang F."/>
        </authorList>
    </citation>
    <scope>NUCLEOTIDE SEQUENCE [LARGE SCALE GENOMIC DNA]</scope>
    <source>
        <strain evidence="1">LVBAO_FW01</strain>
        <tissue evidence="1">Leaves</tissue>
    </source>
</reference>
<dbReference type="Proteomes" id="UP001367508">
    <property type="component" value="Unassembled WGS sequence"/>
</dbReference>
<evidence type="ECO:0000313" key="1">
    <source>
        <dbReference type="EMBL" id="KAK7312778.1"/>
    </source>
</evidence>
<sequence>MSPEGSQVCLLHCFLLTYSKFTCQILLGVLPNQLKRIVVTNTRMCSLITSDSFIKPCHVSVVESRQLTHLFDNFFQILDNENVRRLWHPCGLCSSFIIKVC</sequence>
<dbReference type="EMBL" id="JAYMYQ010000009">
    <property type="protein sequence ID" value="KAK7312778.1"/>
    <property type="molecule type" value="Genomic_DNA"/>
</dbReference>
<protein>
    <submittedName>
        <fullName evidence="1">Uncharacterized protein</fullName>
    </submittedName>
</protein>
<dbReference type="AlphaFoldDB" id="A0AAN9KAK0"/>